<feature type="region of interest" description="Disordered" evidence="2">
    <location>
        <begin position="46"/>
        <end position="108"/>
    </location>
</feature>
<dbReference type="PANTHER" id="PTHR15904:SF17">
    <property type="entry name" value="RHO-GAP DOMAIN-CONTAINING PROTEIN"/>
    <property type="match status" value="1"/>
</dbReference>
<feature type="region of interest" description="Disordered" evidence="2">
    <location>
        <begin position="540"/>
        <end position="571"/>
    </location>
</feature>
<organism evidence="3">
    <name type="scientific">Cyprideis torosa</name>
    <dbReference type="NCBI Taxonomy" id="163714"/>
    <lineage>
        <taxon>Eukaryota</taxon>
        <taxon>Metazoa</taxon>
        <taxon>Ecdysozoa</taxon>
        <taxon>Arthropoda</taxon>
        <taxon>Crustacea</taxon>
        <taxon>Oligostraca</taxon>
        <taxon>Ostracoda</taxon>
        <taxon>Podocopa</taxon>
        <taxon>Podocopida</taxon>
        <taxon>Cytherocopina</taxon>
        <taxon>Cytheroidea</taxon>
        <taxon>Cytherideidae</taxon>
        <taxon>Cyprideis</taxon>
    </lineage>
</organism>
<dbReference type="PANTHER" id="PTHR15904">
    <property type="entry name" value="FAM13"/>
    <property type="match status" value="1"/>
</dbReference>
<evidence type="ECO:0000256" key="1">
    <source>
        <dbReference type="SAM" id="Coils"/>
    </source>
</evidence>
<feature type="region of interest" description="Disordered" evidence="2">
    <location>
        <begin position="240"/>
        <end position="274"/>
    </location>
</feature>
<reference evidence="3" key="1">
    <citation type="submission" date="2020-11" db="EMBL/GenBank/DDBJ databases">
        <authorList>
            <person name="Tran Van P."/>
        </authorList>
    </citation>
    <scope>NUCLEOTIDE SEQUENCE</scope>
</reference>
<sequence>MMTLRWRMRDFPAATAKFISVLGLGMQALALVLTAYPTGVSSVVHVPSPRSSSEEYGGSPSEEAGSPSGFDGSRRASSHGDLISGFNIQPSCQDSEGCETPVPTPEPDAGLAMALPLVAEPGGMELEARRDAERNFRGRRRSVSKKREDGNNNVETSKVEGGAQSSPVHGRSLIGPTSSSAPLPTPTPLSTSTAASTTLSSQDLTEVEDTGLLPFDLTYSIGQEDSEPVVCKLHDEGVAIPSPRSSFSMPRGGNLKYLSTSDGSTRSADAPEGLPQYEADLPPSPPEFQVLDETPRGPPKLIYDPAYNTKKSLVKKISRCKLELKWLRDERNDGRAQRTKQNEKENLASTVQEIEKRLKELRLESNRPESLSDMDEDQIVAEKLCLQRGLIFLEREHGRPTNKEAKQVVFRLYDRYRTLKRLIARAEAVKASSLIPIAEHVEMATFEYEISVQRRGSAEEDETNTAPGTIEGPISPSRHPYNDSSPVAGYTEEELAQSVLTQALEGSSDDPLTELKREREKLLDQRRDLKAKIRSYEDTFERAGGGSPAGMSRSIDDRRLRSGPTEDDRAPLDKIYRQYKEVRARIRLTEALLTKQGQRI</sequence>
<dbReference type="AlphaFoldDB" id="A0A7R8W7N6"/>
<accession>A0A7R8W7N6</accession>
<dbReference type="EMBL" id="OB660305">
    <property type="protein sequence ID" value="CAD7224085.1"/>
    <property type="molecule type" value="Genomic_DNA"/>
</dbReference>
<feature type="region of interest" description="Disordered" evidence="2">
    <location>
        <begin position="125"/>
        <end position="205"/>
    </location>
</feature>
<feature type="compositionally biased region" description="Polar residues" evidence="2">
    <location>
        <begin position="257"/>
        <end position="267"/>
    </location>
</feature>
<feature type="coiled-coil region" evidence="1">
    <location>
        <begin position="337"/>
        <end position="364"/>
    </location>
</feature>
<gene>
    <name evidence="3" type="ORF">CTOB1V02_LOCUS2055</name>
</gene>
<proteinExistence type="predicted"/>
<keyword evidence="1" id="KW-0175">Coiled coil</keyword>
<evidence type="ECO:0000313" key="3">
    <source>
        <dbReference type="EMBL" id="CAD7224085.1"/>
    </source>
</evidence>
<feature type="compositionally biased region" description="Basic and acidic residues" evidence="2">
    <location>
        <begin position="126"/>
        <end position="136"/>
    </location>
</feature>
<feature type="region of interest" description="Disordered" evidence="2">
    <location>
        <begin position="454"/>
        <end position="487"/>
    </location>
</feature>
<name>A0A7R8W7N6_9CRUS</name>
<protein>
    <submittedName>
        <fullName evidence="3">Uncharacterized protein</fullName>
    </submittedName>
</protein>
<feature type="compositionally biased region" description="Basic and acidic residues" evidence="2">
    <location>
        <begin position="554"/>
        <end position="571"/>
    </location>
</feature>
<feature type="compositionally biased region" description="Low complexity" evidence="2">
    <location>
        <begin position="46"/>
        <end position="69"/>
    </location>
</feature>
<dbReference type="InterPro" id="IPR039102">
    <property type="entry name" value="FAM13"/>
</dbReference>
<feature type="compositionally biased region" description="Low complexity" evidence="2">
    <location>
        <begin position="176"/>
        <end position="201"/>
    </location>
</feature>
<evidence type="ECO:0000256" key="2">
    <source>
        <dbReference type="SAM" id="MobiDB-lite"/>
    </source>
</evidence>
<dbReference type="OrthoDB" id="6340748at2759"/>
<feature type="coiled-coil region" evidence="1">
    <location>
        <begin position="512"/>
        <end position="539"/>
    </location>
</feature>